<name>S7N1X8_MYOBR</name>
<dbReference type="Proteomes" id="UP000052978">
    <property type="component" value="Unassembled WGS sequence"/>
</dbReference>
<evidence type="ECO:0000313" key="3">
    <source>
        <dbReference type="EMBL" id="EPQ10981.1"/>
    </source>
</evidence>
<sequence>MEKVDSFGVPLSETLRSAVIRGCAAATDDPSLATDHLECAFAGAGQRPGGWRRGAQAALLQLLPPSVVIMGMGPAVAVGGLVALGPLVVLRDSPPHAAVRAQALPQPPPELAVSRLEEEVDEGIEGAVRHPDEAQGHRQVLSIPLSHRSRRPRSCQPGSKVGQFAAHEQQR</sequence>
<evidence type="ECO:0000313" key="4">
    <source>
        <dbReference type="Proteomes" id="UP000052978"/>
    </source>
</evidence>
<organism evidence="3 4">
    <name type="scientific">Myotis brandtii</name>
    <name type="common">Brandt's bat</name>
    <dbReference type="NCBI Taxonomy" id="109478"/>
    <lineage>
        <taxon>Eukaryota</taxon>
        <taxon>Metazoa</taxon>
        <taxon>Chordata</taxon>
        <taxon>Craniata</taxon>
        <taxon>Vertebrata</taxon>
        <taxon>Euteleostomi</taxon>
        <taxon>Mammalia</taxon>
        <taxon>Eutheria</taxon>
        <taxon>Laurasiatheria</taxon>
        <taxon>Chiroptera</taxon>
        <taxon>Yangochiroptera</taxon>
        <taxon>Vespertilionidae</taxon>
        <taxon>Myotis</taxon>
    </lineage>
</organism>
<evidence type="ECO:0000256" key="2">
    <source>
        <dbReference type="SAM" id="Phobius"/>
    </source>
</evidence>
<protein>
    <submittedName>
        <fullName evidence="3">Uncharacterized protein</fullName>
    </submittedName>
</protein>
<keyword evidence="4" id="KW-1185">Reference proteome</keyword>
<accession>S7N1X8</accession>
<feature type="transmembrane region" description="Helical" evidence="2">
    <location>
        <begin position="67"/>
        <end position="90"/>
    </location>
</feature>
<reference evidence="3 4" key="1">
    <citation type="journal article" date="2013" name="Nat. Commun.">
        <title>Genome analysis reveals insights into physiology and longevity of the Brandt's bat Myotis brandtii.</title>
        <authorList>
            <person name="Seim I."/>
            <person name="Fang X."/>
            <person name="Xiong Z."/>
            <person name="Lobanov A.V."/>
            <person name="Huang Z."/>
            <person name="Ma S."/>
            <person name="Feng Y."/>
            <person name="Turanov A.A."/>
            <person name="Zhu Y."/>
            <person name="Lenz T.L."/>
            <person name="Gerashchenko M.V."/>
            <person name="Fan D."/>
            <person name="Hee Yim S."/>
            <person name="Yao X."/>
            <person name="Jordan D."/>
            <person name="Xiong Y."/>
            <person name="Ma Y."/>
            <person name="Lyapunov A.N."/>
            <person name="Chen G."/>
            <person name="Kulakova O.I."/>
            <person name="Sun Y."/>
            <person name="Lee S.G."/>
            <person name="Bronson R.T."/>
            <person name="Moskalev A.A."/>
            <person name="Sunyaev S.R."/>
            <person name="Zhang G."/>
            <person name="Krogh A."/>
            <person name="Wang J."/>
            <person name="Gladyshev V.N."/>
        </authorList>
    </citation>
    <scope>NUCLEOTIDE SEQUENCE [LARGE SCALE GENOMIC DNA]</scope>
</reference>
<gene>
    <name evidence="3" type="ORF">D623_10033884</name>
</gene>
<feature type="region of interest" description="Disordered" evidence="1">
    <location>
        <begin position="144"/>
        <end position="171"/>
    </location>
</feature>
<dbReference type="AlphaFoldDB" id="S7N1X8"/>
<keyword evidence="2" id="KW-0472">Membrane</keyword>
<keyword evidence="2" id="KW-1133">Transmembrane helix</keyword>
<evidence type="ECO:0000256" key="1">
    <source>
        <dbReference type="SAM" id="MobiDB-lite"/>
    </source>
</evidence>
<dbReference type="EMBL" id="KE163134">
    <property type="protein sequence ID" value="EPQ10981.1"/>
    <property type="molecule type" value="Genomic_DNA"/>
</dbReference>
<proteinExistence type="predicted"/>
<keyword evidence="2" id="KW-0812">Transmembrane</keyword>